<accession>A6KGM5</accession>
<evidence type="ECO:0000256" key="1">
    <source>
        <dbReference type="ARBA" id="ARBA00022729"/>
    </source>
</evidence>
<evidence type="ECO:0000313" key="9">
    <source>
        <dbReference type="EMBL" id="EDM14104.1"/>
    </source>
</evidence>
<evidence type="ECO:0000256" key="3">
    <source>
        <dbReference type="ARBA" id="ARBA00023130"/>
    </source>
</evidence>
<proteinExistence type="predicted"/>
<dbReference type="InterPro" id="IPR003599">
    <property type="entry name" value="Ig_sub"/>
</dbReference>
<keyword evidence="4" id="KW-0675">Receptor</keyword>
<keyword evidence="3" id="KW-1064">Adaptive immunity</keyword>
<dbReference type="EMBL" id="CH474049">
    <property type="protein sequence ID" value="EDM14104.1"/>
    <property type="molecule type" value="Genomic_DNA"/>
</dbReference>
<evidence type="ECO:0000256" key="6">
    <source>
        <dbReference type="ARBA" id="ARBA00043266"/>
    </source>
</evidence>
<evidence type="ECO:0000256" key="4">
    <source>
        <dbReference type="ARBA" id="ARBA00023170"/>
    </source>
</evidence>
<evidence type="ECO:0000313" key="10">
    <source>
        <dbReference type="Proteomes" id="UP000234681"/>
    </source>
</evidence>
<feature type="chain" id="PRO_5039933192" evidence="7">
    <location>
        <begin position="19"/>
        <end position="116"/>
    </location>
</feature>
<dbReference type="Proteomes" id="UP000234681">
    <property type="component" value="Chromosome 15"/>
</dbReference>
<keyword evidence="6" id="KW-1279">T cell receptor</keyword>
<dbReference type="InterPro" id="IPR051287">
    <property type="entry name" value="TCR_variable_region"/>
</dbReference>
<gene>
    <name evidence="9" type="ORF">rCG_23496</name>
</gene>
<dbReference type="Gene3D" id="2.60.40.10">
    <property type="entry name" value="Immunoglobulins"/>
    <property type="match status" value="1"/>
</dbReference>
<dbReference type="Pfam" id="PF07686">
    <property type="entry name" value="V-set"/>
    <property type="match status" value="1"/>
</dbReference>
<dbReference type="PROSITE" id="PS50835">
    <property type="entry name" value="IG_LIKE"/>
    <property type="match status" value="1"/>
</dbReference>
<dbReference type="SUPFAM" id="SSF48726">
    <property type="entry name" value="Immunoglobulin"/>
    <property type="match status" value="1"/>
</dbReference>
<evidence type="ECO:0000256" key="7">
    <source>
        <dbReference type="SAM" id="SignalP"/>
    </source>
</evidence>
<feature type="domain" description="Ig-like" evidence="8">
    <location>
        <begin position="19"/>
        <end position="116"/>
    </location>
</feature>
<sequence>MILATTLSLLFAYKNALCVTLTQSSLDQAVVSGSKVTLLCTFDGSSPNPDLFWYRKRPDGSFQFILYRDNSRSHDADFVQGRFSVKHSKADGTFHLVIAPVRLEDSATYYCALGSH</sequence>
<dbReference type="SMART" id="SM00406">
    <property type="entry name" value="IGv"/>
    <property type="match status" value="1"/>
</dbReference>
<evidence type="ECO:0000256" key="2">
    <source>
        <dbReference type="ARBA" id="ARBA00022859"/>
    </source>
</evidence>
<organism evidence="9 10">
    <name type="scientific">Rattus norvegicus</name>
    <name type="common">Rat</name>
    <dbReference type="NCBI Taxonomy" id="10116"/>
    <lineage>
        <taxon>Eukaryota</taxon>
        <taxon>Metazoa</taxon>
        <taxon>Chordata</taxon>
        <taxon>Craniata</taxon>
        <taxon>Vertebrata</taxon>
        <taxon>Euteleostomi</taxon>
        <taxon>Mammalia</taxon>
        <taxon>Eutheria</taxon>
        <taxon>Euarchontoglires</taxon>
        <taxon>Glires</taxon>
        <taxon>Rodentia</taxon>
        <taxon>Myomorpha</taxon>
        <taxon>Muroidea</taxon>
        <taxon>Muridae</taxon>
        <taxon>Murinae</taxon>
        <taxon>Rattus</taxon>
    </lineage>
</organism>
<dbReference type="InterPro" id="IPR036179">
    <property type="entry name" value="Ig-like_dom_sf"/>
</dbReference>
<evidence type="ECO:0000256" key="5">
    <source>
        <dbReference type="ARBA" id="ARBA00023319"/>
    </source>
</evidence>
<dbReference type="AlphaFoldDB" id="A6KGM5"/>
<protein>
    <submittedName>
        <fullName evidence="9">RCG23496</fullName>
    </submittedName>
</protein>
<feature type="signal peptide" evidence="7">
    <location>
        <begin position="1"/>
        <end position="18"/>
    </location>
</feature>
<keyword evidence="5" id="KW-0393">Immunoglobulin domain</keyword>
<dbReference type="GO" id="GO:0002250">
    <property type="term" value="P:adaptive immune response"/>
    <property type="evidence" value="ECO:0007669"/>
    <property type="project" value="UniProtKB-KW"/>
</dbReference>
<dbReference type="InterPro" id="IPR013106">
    <property type="entry name" value="Ig_V-set"/>
</dbReference>
<dbReference type="PANTHER" id="PTHR19367:SF39">
    <property type="entry name" value="IG-LIKE DOMAIN-CONTAINING PROTEIN"/>
    <property type="match status" value="1"/>
</dbReference>
<dbReference type="GO" id="GO:0042101">
    <property type="term" value="C:T cell receptor complex"/>
    <property type="evidence" value="ECO:0007669"/>
    <property type="project" value="UniProtKB-KW"/>
</dbReference>
<reference evidence="9 10" key="1">
    <citation type="submission" date="2005-07" db="EMBL/GenBank/DDBJ databases">
        <authorList>
            <person name="Mural R.J."/>
            <person name="Li P.W."/>
            <person name="Adams M.D."/>
            <person name="Amanatides P.G."/>
            <person name="Baden-Tillson H."/>
            <person name="Barnstead M."/>
            <person name="Chin S.H."/>
            <person name="Dew I."/>
            <person name="Evans C.A."/>
            <person name="Ferriera S."/>
            <person name="Flanigan M."/>
            <person name="Fosler C."/>
            <person name="Glodek A."/>
            <person name="Gu Z."/>
            <person name="Holt R.A."/>
            <person name="Jennings D."/>
            <person name="Kraft C.L."/>
            <person name="Lu F."/>
            <person name="Nguyen T."/>
            <person name="Nusskern D.R."/>
            <person name="Pfannkoch C.M."/>
            <person name="Sitter C."/>
            <person name="Sutton G.G."/>
            <person name="Venter J.C."/>
            <person name="Wang Z."/>
            <person name="Woodage T."/>
            <person name="Zheng X.H."/>
            <person name="Zhong F."/>
        </authorList>
    </citation>
    <scope>NUCLEOTIDE SEQUENCE [LARGE SCALE GENOMIC DNA]</scope>
    <source>
        <strain>BN</strain>
        <strain evidence="10">Sprague-Dawley</strain>
    </source>
</reference>
<name>A6KGM5_RAT</name>
<dbReference type="PANTHER" id="PTHR19367">
    <property type="entry name" value="T-CELL RECEPTOR ALPHA CHAIN V REGION"/>
    <property type="match status" value="1"/>
</dbReference>
<keyword evidence="2" id="KW-0391">Immunity</keyword>
<dbReference type="InterPro" id="IPR007110">
    <property type="entry name" value="Ig-like_dom"/>
</dbReference>
<dbReference type="SMART" id="SM00409">
    <property type="entry name" value="IG"/>
    <property type="match status" value="1"/>
</dbReference>
<feature type="non-terminal residue" evidence="9">
    <location>
        <position position="116"/>
    </location>
</feature>
<keyword evidence="1 7" id="KW-0732">Signal</keyword>
<evidence type="ECO:0000259" key="8">
    <source>
        <dbReference type="PROSITE" id="PS50835"/>
    </source>
</evidence>
<dbReference type="FunFam" id="2.60.40.10:FF:002749">
    <property type="entry name" value="T cell receptor delta variable 3"/>
    <property type="match status" value="1"/>
</dbReference>
<dbReference type="InterPro" id="IPR013783">
    <property type="entry name" value="Ig-like_fold"/>
</dbReference>